<keyword evidence="1" id="KW-0378">Hydrolase</keyword>
<name>A0A8J4DX41_9ACTN</name>
<gene>
    <name evidence="4" type="ORF">Vau01_016760</name>
</gene>
<evidence type="ECO:0000313" key="4">
    <source>
        <dbReference type="EMBL" id="GIJ54160.1"/>
    </source>
</evidence>
<dbReference type="EMBL" id="BOPG01000011">
    <property type="protein sequence ID" value="GIJ54160.1"/>
    <property type="molecule type" value="Genomic_DNA"/>
</dbReference>
<evidence type="ECO:0000313" key="5">
    <source>
        <dbReference type="Proteomes" id="UP000612585"/>
    </source>
</evidence>
<feature type="signal peptide" evidence="3">
    <location>
        <begin position="1"/>
        <end position="18"/>
    </location>
</feature>
<dbReference type="PANTHER" id="PTHR31956">
    <property type="entry name" value="NON-SPECIFIC PHOSPHOLIPASE C4-RELATED"/>
    <property type="match status" value="1"/>
</dbReference>
<evidence type="ECO:0000256" key="2">
    <source>
        <dbReference type="ARBA" id="ARBA00023026"/>
    </source>
</evidence>
<dbReference type="InterPro" id="IPR017850">
    <property type="entry name" value="Alkaline_phosphatase_core_sf"/>
</dbReference>
<dbReference type="InterPro" id="IPR007312">
    <property type="entry name" value="Phosphoesterase"/>
</dbReference>
<keyword evidence="5" id="KW-1185">Reference proteome</keyword>
<dbReference type="SUPFAM" id="SSF53649">
    <property type="entry name" value="Alkaline phosphatase-like"/>
    <property type="match status" value="1"/>
</dbReference>
<feature type="chain" id="PRO_5035163917" evidence="3">
    <location>
        <begin position="19"/>
        <end position="271"/>
    </location>
</feature>
<comment type="caution">
    <text evidence="4">The sequence shown here is derived from an EMBL/GenBank/DDBJ whole genome shotgun (WGS) entry which is preliminary data.</text>
</comment>
<keyword evidence="3" id="KW-0732">Signal</keyword>
<accession>A0A8J4DX41</accession>
<keyword evidence="2" id="KW-0843">Virulence</keyword>
<dbReference type="PANTHER" id="PTHR31956:SF1">
    <property type="entry name" value="NON-SPECIFIC PHOSPHOLIPASE C1"/>
    <property type="match status" value="1"/>
</dbReference>
<evidence type="ECO:0000256" key="3">
    <source>
        <dbReference type="SAM" id="SignalP"/>
    </source>
</evidence>
<reference evidence="4" key="1">
    <citation type="submission" date="2021-01" db="EMBL/GenBank/DDBJ databases">
        <title>Whole genome shotgun sequence of Virgisporangium aurantiacum NBRC 16421.</title>
        <authorList>
            <person name="Komaki H."/>
            <person name="Tamura T."/>
        </authorList>
    </citation>
    <scope>NUCLEOTIDE SEQUENCE</scope>
    <source>
        <strain evidence="4">NBRC 16421</strain>
    </source>
</reference>
<dbReference type="Proteomes" id="UP000612585">
    <property type="component" value="Unassembled WGS sequence"/>
</dbReference>
<sequence>MMLAACAAAMCVTVPVLADTRPPSARPDHVLIVVMENKRYDAVIGHRFAPYVNELARRGANFTNAYGETHPSQPNYLALFSGSTQGVTDNRCGHAFRSVPNLGRQLVDAGLGFAGYSEDLPAPGWTGCADRDYVRRHNPWVNFDNVPAESNLPLRDFPTDYGRLPAVSFLIPGLCHDMHDCPKAEADAWLRHTLDGYATWAGTHNSVLILTFDEDNRTNGNHIPTVVVGEHVAPGDRHERIDHYSLLRTIEDWYGLPPLGHAADRAPIAMR</sequence>
<protein>
    <submittedName>
        <fullName evidence="4">Acid phosphatase</fullName>
    </submittedName>
</protein>
<dbReference type="Pfam" id="PF04185">
    <property type="entry name" value="Phosphoesterase"/>
    <property type="match status" value="1"/>
</dbReference>
<dbReference type="AlphaFoldDB" id="A0A8J4DX41"/>
<dbReference type="Gene3D" id="3.40.720.10">
    <property type="entry name" value="Alkaline Phosphatase, subunit A"/>
    <property type="match status" value="1"/>
</dbReference>
<organism evidence="4 5">
    <name type="scientific">Virgisporangium aurantiacum</name>
    <dbReference type="NCBI Taxonomy" id="175570"/>
    <lineage>
        <taxon>Bacteria</taxon>
        <taxon>Bacillati</taxon>
        <taxon>Actinomycetota</taxon>
        <taxon>Actinomycetes</taxon>
        <taxon>Micromonosporales</taxon>
        <taxon>Micromonosporaceae</taxon>
        <taxon>Virgisporangium</taxon>
    </lineage>
</organism>
<dbReference type="GO" id="GO:0042578">
    <property type="term" value="F:phosphoric ester hydrolase activity"/>
    <property type="evidence" value="ECO:0007669"/>
    <property type="project" value="UniProtKB-ARBA"/>
</dbReference>
<proteinExistence type="predicted"/>
<evidence type="ECO:0000256" key="1">
    <source>
        <dbReference type="ARBA" id="ARBA00022801"/>
    </source>
</evidence>